<evidence type="ECO:0000313" key="1">
    <source>
        <dbReference type="EMBL" id="KAK1946931.1"/>
    </source>
</evidence>
<sequence>MRSWDPRIKLLDDTFEAEMALVDRWKASLVPLFETFWKKDDEGDGLIGDDEDGLCVFNVLKRAVELSGRPGVVMNKTLTRLWMTSSFSMPKI</sequence>
<protein>
    <submittedName>
        <fullName evidence="1">Uncharacterized protein</fullName>
    </submittedName>
</protein>
<name>A0AAD9GYH7_9STRA</name>
<accession>A0AAD9GYH7</accession>
<dbReference type="EMBL" id="JASMQC010000002">
    <property type="protein sequence ID" value="KAK1946931.1"/>
    <property type="molecule type" value="Genomic_DNA"/>
</dbReference>
<organism evidence="1 2">
    <name type="scientific">Phytophthora citrophthora</name>
    <dbReference type="NCBI Taxonomy" id="4793"/>
    <lineage>
        <taxon>Eukaryota</taxon>
        <taxon>Sar</taxon>
        <taxon>Stramenopiles</taxon>
        <taxon>Oomycota</taxon>
        <taxon>Peronosporomycetes</taxon>
        <taxon>Peronosporales</taxon>
        <taxon>Peronosporaceae</taxon>
        <taxon>Phytophthora</taxon>
    </lineage>
</organism>
<proteinExistence type="predicted"/>
<gene>
    <name evidence="1" type="ORF">P3T76_000941</name>
</gene>
<dbReference type="Proteomes" id="UP001259832">
    <property type="component" value="Unassembled WGS sequence"/>
</dbReference>
<evidence type="ECO:0000313" key="2">
    <source>
        <dbReference type="Proteomes" id="UP001259832"/>
    </source>
</evidence>
<keyword evidence="2" id="KW-1185">Reference proteome</keyword>
<dbReference type="AlphaFoldDB" id="A0AAD9GYH7"/>
<reference evidence="1" key="1">
    <citation type="submission" date="2023-08" db="EMBL/GenBank/DDBJ databases">
        <title>Reference Genome Resource for the Citrus Pathogen Phytophthora citrophthora.</title>
        <authorList>
            <person name="Moller H."/>
            <person name="Coetzee B."/>
            <person name="Rose L.J."/>
            <person name="Van Niekerk J.M."/>
        </authorList>
    </citation>
    <scope>NUCLEOTIDE SEQUENCE</scope>
    <source>
        <strain evidence="1">STE-U-9442</strain>
    </source>
</reference>
<comment type="caution">
    <text evidence="1">The sequence shown here is derived from an EMBL/GenBank/DDBJ whole genome shotgun (WGS) entry which is preliminary data.</text>
</comment>